<accession>A0A8G0L1E2</accession>
<feature type="transmembrane region" description="Helical" evidence="2">
    <location>
        <begin position="56"/>
        <end position="76"/>
    </location>
</feature>
<feature type="region of interest" description="Disordered" evidence="1">
    <location>
        <begin position="185"/>
        <end position="212"/>
    </location>
</feature>
<keyword evidence="2" id="KW-0812">Transmembrane</keyword>
<feature type="region of interest" description="Disordered" evidence="1">
    <location>
        <begin position="1"/>
        <end position="44"/>
    </location>
</feature>
<evidence type="ECO:0000313" key="3">
    <source>
        <dbReference type="EMBL" id="QYS93971.1"/>
    </source>
</evidence>
<dbReference type="InterPro" id="IPR039632">
    <property type="entry name" value="TMEM42"/>
</dbReference>
<dbReference type="PANTHER" id="PTHR31965:SF1">
    <property type="entry name" value="TRANSMEMBRANE PROTEIN 42"/>
    <property type="match status" value="1"/>
</dbReference>
<dbReference type="AlphaFoldDB" id="A0A8G0L1E2"/>
<keyword evidence="2" id="KW-0472">Membrane</keyword>
<feature type="compositionally biased region" description="Low complexity" evidence="1">
    <location>
        <begin position="23"/>
        <end position="42"/>
    </location>
</feature>
<feature type="compositionally biased region" description="Polar residues" evidence="1">
    <location>
        <begin position="10"/>
        <end position="22"/>
    </location>
</feature>
<reference evidence="3 4" key="1">
    <citation type="journal article" date="2021" name="BMC Genomics">
        <title>Telomere-to-telomere genome assembly of asparaginase-producing Trichoderma simmonsii.</title>
        <authorList>
            <person name="Chung D."/>
            <person name="Kwon Y.M."/>
            <person name="Yang Y."/>
        </authorList>
    </citation>
    <scope>NUCLEOTIDE SEQUENCE [LARGE SCALE GENOMIC DNA]</scope>
    <source>
        <strain evidence="3 4">GH-Sj1</strain>
    </source>
</reference>
<proteinExistence type="predicted"/>
<protein>
    <recommendedName>
        <fullName evidence="5">Transmembrane protein 42</fullName>
    </recommendedName>
</protein>
<organism evidence="3 4">
    <name type="scientific">Trichoderma simmonsii</name>
    <dbReference type="NCBI Taxonomy" id="1491479"/>
    <lineage>
        <taxon>Eukaryota</taxon>
        <taxon>Fungi</taxon>
        <taxon>Dikarya</taxon>
        <taxon>Ascomycota</taxon>
        <taxon>Pezizomycotina</taxon>
        <taxon>Sordariomycetes</taxon>
        <taxon>Hypocreomycetidae</taxon>
        <taxon>Hypocreales</taxon>
        <taxon>Hypocreaceae</taxon>
        <taxon>Trichoderma</taxon>
    </lineage>
</organism>
<dbReference type="InterPro" id="IPR037185">
    <property type="entry name" value="EmrE-like"/>
</dbReference>
<gene>
    <name evidence="3" type="ORF">H0G86_001333</name>
</gene>
<evidence type="ECO:0008006" key="5">
    <source>
        <dbReference type="Google" id="ProtNLM"/>
    </source>
</evidence>
<feature type="transmembrane region" description="Helical" evidence="2">
    <location>
        <begin position="138"/>
        <end position="158"/>
    </location>
</feature>
<keyword evidence="4" id="KW-1185">Reference proteome</keyword>
<keyword evidence="2" id="KW-1133">Transmembrane helix</keyword>
<evidence type="ECO:0000256" key="1">
    <source>
        <dbReference type="SAM" id="MobiDB-lite"/>
    </source>
</evidence>
<sequence length="236" mass="25060">MDARKRRATNKPTSPESRPHNNSSSTGKPASSSPSPSSSAAAKMDNLESSSWRKHWMFFAVASGACAAFNGVFAKLTTTELTTNLSTAIAKTLGLQSHSQIVEVIVRSIFFILNLTFNGIMWSLFTTALARGKSATQVSIMNTSTNFLVTAFTGFAIFSEALPPMWWAGASLLVAGSVIAGRKDEGDGDGAKDAAAGEAYEPVPAGSSNLELDEDVVATGERYRDEDIPDLGELRS</sequence>
<feature type="transmembrane region" description="Helical" evidence="2">
    <location>
        <begin position="104"/>
        <end position="126"/>
    </location>
</feature>
<dbReference type="SUPFAM" id="SSF103481">
    <property type="entry name" value="Multidrug resistance efflux transporter EmrE"/>
    <property type="match status" value="1"/>
</dbReference>
<evidence type="ECO:0000256" key="2">
    <source>
        <dbReference type="SAM" id="Phobius"/>
    </source>
</evidence>
<dbReference type="Proteomes" id="UP000826661">
    <property type="component" value="Chromosome I"/>
</dbReference>
<evidence type="ECO:0000313" key="4">
    <source>
        <dbReference type="Proteomes" id="UP000826661"/>
    </source>
</evidence>
<dbReference type="PANTHER" id="PTHR31965">
    <property type="entry name" value="TRANSMEMBRANE PROTEIN 42"/>
    <property type="match status" value="1"/>
</dbReference>
<dbReference type="EMBL" id="CP075864">
    <property type="protein sequence ID" value="QYS93971.1"/>
    <property type="molecule type" value="Genomic_DNA"/>
</dbReference>
<name>A0A8G0L1E2_9HYPO</name>